<keyword evidence="3" id="KW-1185">Reference proteome</keyword>
<keyword evidence="1" id="KW-1133">Transmembrane helix</keyword>
<dbReference type="Proteomes" id="UP000029267">
    <property type="component" value="Unassembled WGS sequence"/>
</dbReference>
<organism evidence="2 3">
    <name type="scientific">Geobacillus icigianus</name>
    <dbReference type="NCBI Taxonomy" id="1430331"/>
    <lineage>
        <taxon>Bacteria</taxon>
        <taxon>Bacillati</taxon>
        <taxon>Bacillota</taxon>
        <taxon>Bacilli</taxon>
        <taxon>Bacillales</taxon>
        <taxon>Anoxybacillaceae</taxon>
        <taxon>Geobacillus</taxon>
    </lineage>
</organism>
<evidence type="ECO:0000313" key="3">
    <source>
        <dbReference type="Proteomes" id="UP000029267"/>
    </source>
</evidence>
<proteinExistence type="predicted"/>
<reference evidence="2 3" key="1">
    <citation type="journal article" date="2014" name="Genome Announc.">
        <title>Draft Genome Sequence of Geobacillus icigianus Strain G1w1T Isolated from Hot Springs in the Valley of Geysers, Kamchatka (Russian Federation).</title>
        <authorList>
            <person name="Bryanskaya A.V."/>
            <person name="Rozanov A.S."/>
            <person name="Logacheva M.D."/>
            <person name="Kotenko A.V."/>
            <person name="Peltek S.E."/>
        </authorList>
    </citation>
    <scope>NUCLEOTIDE SEQUENCE [LARGE SCALE GENOMIC DNA]</scope>
    <source>
        <strain evidence="2 3">G1w1</strain>
    </source>
</reference>
<dbReference type="Pfam" id="PF03862">
    <property type="entry name" value="SpoVAC_SpoVAEB"/>
    <property type="match status" value="1"/>
</dbReference>
<dbReference type="PANTHER" id="PTHR38450:SF2">
    <property type="entry name" value="STAGE V SPORULATION PROTEIN AEB"/>
    <property type="match status" value="1"/>
</dbReference>
<comment type="caution">
    <text evidence="2">The sequence shown here is derived from an EMBL/GenBank/DDBJ whole genome shotgun (WGS) entry which is preliminary data.</text>
</comment>
<dbReference type="InterPro" id="IPR005562">
    <property type="entry name" value="SpoVA"/>
</dbReference>
<name>A0ABU6BK76_9BACL</name>
<gene>
    <name evidence="2" type="ORF">EP10_003220</name>
</gene>
<evidence type="ECO:0000256" key="1">
    <source>
        <dbReference type="SAM" id="Phobius"/>
    </source>
</evidence>
<dbReference type="RefSeq" id="WP_033023512.1">
    <property type="nucleotide sequence ID" value="NZ_JPYA02000005.1"/>
</dbReference>
<accession>A0ABU6BK76</accession>
<protein>
    <recommendedName>
        <fullName evidence="4">SpoVA/SpoVAEb family sporulation membrane protein</fullName>
    </recommendedName>
</protein>
<keyword evidence="1" id="KW-0472">Membrane</keyword>
<dbReference type="EMBL" id="JPYA02000005">
    <property type="protein sequence ID" value="MEB3752305.1"/>
    <property type="molecule type" value="Genomic_DNA"/>
</dbReference>
<evidence type="ECO:0008006" key="4">
    <source>
        <dbReference type="Google" id="ProtNLM"/>
    </source>
</evidence>
<feature type="transmembrane region" description="Helical" evidence="1">
    <location>
        <begin position="51"/>
        <end position="71"/>
    </location>
</feature>
<dbReference type="PANTHER" id="PTHR38450">
    <property type="entry name" value="STAGE V SPORULATION PROTEIN AC-RELATED"/>
    <property type="match status" value="1"/>
</dbReference>
<evidence type="ECO:0000313" key="2">
    <source>
        <dbReference type="EMBL" id="MEB3752305.1"/>
    </source>
</evidence>
<sequence length="116" mass="11671">MEYVRAFLAGGLVCVIAQLLIDRGRWTPAGVASLLVVLGVILGFGGVYDRWVASVGAGAMLPLSGLGYVFAKGVMVGPPPSGLVATGGAVFRFAGALLAFMVAGSFAAALICKPKG</sequence>
<keyword evidence="1" id="KW-0812">Transmembrane</keyword>
<feature type="transmembrane region" description="Helical" evidence="1">
    <location>
        <begin position="27"/>
        <end position="44"/>
    </location>
</feature>
<feature type="transmembrane region" description="Helical" evidence="1">
    <location>
        <begin position="91"/>
        <end position="112"/>
    </location>
</feature>